<gene>
    <name evidence="4" type="ORF">TAV2_LOCUS17249</name>
</gene>
<dbReference type="InterPro" id="IPR002061">
    <property type="entry name" value="Scorpion_toxinL/defensin"/>
</dbReference>
<dbReference type="SUPFAM" id="SSF57095">
    <property type="entry name" value="Scorpion toxin-like"/>
    <property type="match status" value="1"/>
</dbReference>
<reference evidence="4 5" key="1">
    <citation type="submission" date="2022-03" db="EMBL/GenBank/DDBJ databases">
        <authorList>
            <person name="Nunn A."/>
            <person name="Chopra R."/>
            <person name="Nunn A."/>
            <person name="Contreras Garrido A."/>
        </authorList>
    </citation>
    <scope>NUCLEOTIDE SEQUENCE [LARGE SCALE GENOMIC DNA]</scope>
</reference>
<keyword evidence="2" id="KW-0964">Secreted</keyword>
<proteinExistence type="predicted"/>
<name>A0AAU9SJ73_THLAR</name>
<dbReference type="EMBL" id="OU466861">
    <property type="protein sequence ID" value="CAH2067511.1"/>
    <property type="molecule type" value="Genomic_DNA"/>
</dbReference>
<dbReference type="Pfam" id="PF00537">
    <property type="entry name" value="Toxin_3"/>
    <property type="match status" value="1"/>
</dbReference>
<dbReference type="InterPro" id="IPR036574">
    <property type="entry name" value="Scorpion_toxin-like_sf"/>
</dbReference>
<evidence type="ECO:0000256" key="1">
    <source>
        <dbReference type="ARBA" id="ARBA00004613"/>
    </source>
</evidence>
<dbReference type="AlphaFoldDB" id="A0AAU9SJ73"/>
<evidence type="ECO:0000256" key="3">
    <source>
        <dbReference type="SAM" id="SignalP"/>
    </source>
</evidence>
<dbReference type="GO" id="GO:0005576">
    <property type="term" value="C:extracellular region"/>
    <property type="evidence" value="ECO:0007669"/>
    <property type="project" value="UniProtKB-SubCell"/>
</dbReference>
<evidence type="ECO:0000256" key="2">
    <source>
        <dbReference type="ARBA" id="ARBA00022525"/>
    </source>
</evidence>
<protein>
    <submittedName>
        <fullName evidence="4">Uncharacterized protein</fullName>
    </submittedName>
</protein>
<dbReference type="GO" id="GO:0019871">
    <property type="term" value="F:sodium channel inhibitor activity"/>
    <property type="evidence" value="ECO:0007669"/>
    <property type="project" value="InterPro"/>
</dbReference>
<feature type="signal peptide" evidence="3">
    <location>
        <begin position="1"/>
        <end position="23"/>
    </location>
</feature>
<feature type="chain" id="PRO_5043908502" evidence="3">
    <location>
        <begin position="24"/>
        <end position="71"/>
    </location>
</feature>
<sequence>MVSIKHFFLLFICFSALLTSGLAGASPSVDCNPDFTNKDCDRQCKKNGSSGGHCGPDLAEPRLQMCFCNDI</sequence>
<dbReference type="Proteomes" id="UP000836841">
    <property type="component" value="Chromosome 5"/>
</dbReference>
<dbReference type="Gene3D" id="3.30.30.10">
    <property type="entry name" value="Knottin, scorpion toxin-like"/>
    <property type="match status" value="1"/>
</dbReference>
<accession>A0AAU9SJ73</accession>
<evidence type="ECO:0000313" key="5">
    <source>
        <dbReference type="Proteomes" id="UP000836841"/>
    </source>
</evidence>
<comment type="subcellular location">
    <subcellularLocation>
        <location evidence="1">Secreted</location>
    </subcellularLocation>
</comment>
<organism evidence="4 5">
    <name type="scientific">Thlaspi arvense</name>
    <name type="common">Field penny-cress</name>
    <dbReference type="NCBI Taxonomy" id="13288"/>
    <lineage>
        <taxon>Eukaryota</taxon>
        <taxon>Viridiplantae</taxon>
        <taxon>Streptophyta</taxon>
        <taxon>Embryophyta</taxon>
        <taxon>Tracheophyta</taxon>
        <taxon>Spermatophyta</taxon>
        <taxon>Magnoliopsida</taxon>
        <taxon>eudicotyledons</taxon>
        <taxon>Gunneridae</taxon>
        <taxon>Pentapetalae</taxon>
        <taxon>rosids</taxon>
        <taxon>malvids</taxon>
        <taxon>Brassicales</taxon>
        <taxon>Brassicaceae</taxon>
        <taxon>Thlaspideae</taxon>
        <taxon>Thlaspi</taxon>
    </lineage>
</organism>
<keyword evidence="3" id="KW-0732">Signal</keyword>
<keyword evidence="5" id="KW-1185">Reference proteome</keyword>
<evidence type="ECO:0000313" key="4">
    <source>
        <dbReference type="EMBL" id="CAH2067511.1"/>
    </source>
</evidence>